<dbReference type="PANTHER" id="PTHR43520:SF8">
    <property type="entry name" value="P-TYPE CU(+) TRANSPORTER"/>
    <property type="match status" value="1"/>
</dbReference>
<evidence type="ECO:0000256" key="13">
    <source>
        <dbReference type="ARBA" id="ARBA00022989"/>
    </source>
</evidence>
<dbReference type="NCBIfam" id="TIGR00003">
    <property type="entry name" value="copper ion binding protein"/>
    <property type="match status" value="2"/>
</dbReference>
<evidence type="ECO:0000256" key="18">
    <source>
        <dbReference type="RuleBase" id="RU362081"/>
    </source>
</evidence>
<evidence type="ECO:0000256" key="1">
    <source>
        <dbReference type="ARBA" id="ARBA00004127"/>
    </source>
</evidence>
<dbReference type="PRINTS" id="PR00942">
    <property type="entry name" value="CUATPASEI"/>
</dbReference>
<gene>
    <name evidence="20" type="primary">CCC2</name>
    <name evidence="20" type="ORF">MOBT1_002719</name>
</gene>
<dbReference type="Pfam" id="PF00122">
    <property type="entry name" value="E1-E2_ATPase"/>
    <property type="match status" value="1"/>
</dbReference>
<dbReference type="InterPro" id="IPR006121">
    <property type="entry name" value="HMA_dom"/>
</dbReference>
<dbReference type="NCBIfam" id="TIGR01525">
    <property type="entry name" value="ATPase-IB_hvy"/>
    <property type="match status" value="1"/>
</dbReference>
<dbReference type="AlphaFoldDB" id="A0AAF0ISX7"/>
<feature type="transmembrane region" description="Helical" evidence="18">
    <location>
        <begin position="255"/>
        <end position="276"/>
    </location>
</feature>
<reference evidence="20" key="1">
    <citation type="submission" date="2023-03" db="EMBL/GenBank/DDBJ databases">
        <title>Mating type loci evolution in Malassezia.</title>
        <authorList>
            <person name="Coelho M.A."/>
        </authorList>
    </citation>
    <scope>NUCLEOTIDE SEQUENCE</scope>
    <source>
        <strain evidence="20">CBS 7876</strain>
    </source>
</reference>
<dbReference type="GO" id="GO:0012505">
    <property type="term" value="C:endomembrane system"/>
    <property type="evidence" value="ECO:0007669"/>
    <property type="project" value="UniProtKB-SubCell"/>
</dbReference>
<dbReference type="Gene3D" id="3.30.70.100">
    <property type="match status" value="2"/>
</dbReference>
<feature type="transmembrane region" description="Helical" evidence="18">
    <location>
        <begin position="214"/>
        <end position="234"/>
    </location>
</feature>
<keyword evidence="21" id="KW-1185">Reference proteome</keyword>
<dbReference type="InterPro" id="IPR023299">
    <property type="entry name" value="ATPase_P-typ_cyto_dom_N"/>
</dbReference>
<keyword evidence="14" id="KW-0186">Copper</keyword>
<evidence type="ECO:0000256" key="5">
    <source>
        <dbReference type="ARBA" id="ARBA00022692"/>
    </source>
</evidence>
<dbReference type="InterPro" id="IPR001757">
    <property type="entry name" value="P_typ_ATPase"/>
</dbReference>
<dbReference type="GO" id="GO:0005507">
    <property type="term" value="F:copper ion binding"/>
    <property type="evidence" value="ECO:0007669"/>
    <property type="project" value="InterPro"/>
</dbReference>
<keyword evidence="5 18" id="KW-0812">Transmembrane</keyword>
<dbReference type="GO" id="GO:0043682">
    <property type="term" value="F:P-type divalent copper transporter activity"/>
    <property type="evidence" value="ECO:0007669"/>
    <property type="project" value="TreeGrafter"/>
</dbReference>
<keyword evidence="13 18" id="KW-1133">Transmembrane helix</keyword>
<dbReference type="NCBIfam" id="TIGR01494">
    <property type="entry name" value="ATPase_P-type"/>
    <property type="match status" value="1"/>
</dbReference>
<evidence type="ECO:0000313" key="21">
    <source>
        <dbReference type="Proteomes" id="UP001214603"/>
    </source>
</evidence>
<dbReference type="InterPro" id="IPR036412">
    <property type="entry name" value="HAD-like_sf"/>
</dbReference>
<proteinExistence type="inferred from homology"/>
<dbReference type="InterPro" id="IPR008250">
    <property type="entry name" value="ATPase_P-typ_transduc_dom_A_sf"/>
</dbReference>
<dbReference type="PRINTS" id="PR00119">
    <property type="entry name" value="CATATPASE"/>
</dbReference>
<dbReference type="InterPro" id="IPR059000">
    <property type="entry name" value="ATPase_P-type_domA"/>
</dbReference>
<dbReference type="PROSITE" id="PS50846">
    <property type="entry name" value="HMA_2"/>
    <property type="match status" value="2"/>
</dbReference>
<dbReference type="InterPro" id="IPR017969">
    <property type="entry name" value="Heavy-metal-associated_CS"/>
</dbReference>
<evidence type="ECO:0000256" key="8">
    <source>
        <dbReference type="ARBA" id="ARBA00022741"/>
    </source>
</evidence>
<dbReference type="PROSITE" id="PS01047">
    <property type="entry name" value="HMA_1"/>
    <property type="match status" value="2"/>
</dbReference>
<dbReference type="Pfam" id="PF00702">
    <property type="entry name" value="Hydrolase"/>
    <property type="match status" value="1"/>
</dbReference>
<feature type="domain" description="HMA" evidence="19">
    <location>
        <begin position="88"/>
        <end position="154"/>
    </location>
</feature>
<dbReference type="InterPro" id="IPR036163">
    <property type="entry name" value="HMA_dom_sf"/>
</dbReference>
<dbReference type="PANTHER" id="PTHR43520">
    <property type="entry name" value="ATP7, ISOFORM B"/>
    <property type="match status" value="1"/>
</dbReference>
<protein>
    <recommendedName>
        <fullName evidence="3">P-type Cu(+) transporter</fullName>
        <ecNumber evidence="3">7.2.2.8</ecNumber>
    </recommendedName>
    <alternativeName>
        <fullName evidence="17">Cu(2+)-ATPase</fullName>
    </alternativeName>
</protein>
<organism evidence="20 21">
    <name type="scientific">Malassezia obtusa</name>
    <dbReference type="NCBI Taxonomy" id="76774"/>
    <lineage>
        <taxon>Eukaryota</taxon>
        <taxon>Fungi</taxon>
        <taxon>Dikarya</taxon>
        <taxon>Basidiomycota</taxon>
        <taxon>Ustilaginomycotina</taxon>
        <taxon>Malasseziomycetes</taxon>
        <taxon>Malasseziales</taxon>
        <taxon>Malasseziaceae</taxon>
        <taxon>Malassezia</taxon>
    </lineage>
</organism>
<keyword evidence="4" id="KW-0813">Transport</keyword>
<dbReference type="CDD" id="cd00371">
    <property type="entry name" value="HMA"/>
    <property type="match status" value="2"/>
</dbReference>
<keyword evidence="12" id="KW-1278">Translocase</keyword>
<keyword evidence="7" id="KW-0677">Repeat</keyword>
<feature type="transmembrane region" description="Helical" evidence="18">
    <location>
        <begin position="179"/>
        <end position="202"/>
    </location>
</feature>
<dbReference type="GO" id="GO:0016020">
    <property type="term" value="C:membrane"/>
    <property type="evidence" value="ECO:0007669"/>
    <property type="project" value="UniProtKB-SubCell"/>
</dbReference>
<keyword evidence="6 18" id="KW-0479">Metal-binding</keyword>
<dbReference type="PROSITE" id="PS00154">
    <property type="entry name" value="ATPASE_E1_E2"/>
    <property type="match status" value="1"/>
</dbReference>
<dbReference type="Proteomes" id="UP001214603">
    <property type="component" value="Chromosome 6"/>
</dbReference>
<evidence type="ECO:0000256" key="3">
    <source>
        <dbReference type="ARBA" id="ARBA00012517"/>
    </source>
</evidence>
<evidence type="ECO:0000256" key="6">
    <source>
        <dbReference type="ARBA" id="ARBA00022723"/>
    </source>
</evidence>
<feature type="transmembrane region" description="Helical" evidence="18">
    <location>
        <begin position="440"/>
        <end position="462"/>
    </location>
</feature>
<dbReference type="CDD" id="cd02094">
    <property type="entry name" value="P-type_ATPase_Cu-like"/>
    <property type="match status" value="1"/>
</dbReference>
<dbReference type="SUPFAM" id="SSF55008">
    <property type="entry name" value="HMA, heavy metal-associated domain"/>
    <property type="match status" value="2"/>
</dbReference>
<dbReference type="GO" id="GO:0005524">
    <property type="term" value="F:ATP binding"/>
    <property type="evidence" value="ECO:0007669"/>
    <property type="project" value="UniProtKB-UniRule"/>
</dbReference>
<dbReference type="Gene3D" id="3.40.50.1000">
    <property type="entry name" value="HAD superfamily/HAD-like"/>
    <property type="match status" value="1"/>
</dbReference>
<dbReference type="SUPFAM" id="SSF56784">
    <property type="entry name" value="HAD-like"/>
    <property type="match status" value="1"/>
</dbReference>
<evidence type="ECO:0000256" key="11">
    <source>
        <dbReference type="ARBA" id="ARBA00022842"/>
    </source>
</evidence>
<dbReference type="FunFam" id="3.30.70.100:FF:000001">
    <property type="entry name" value="ATPase copper transporting beta"/>
    <property type="match status" value="2"/>
</dbReference>
<dbReference type="SUPFAM" id="SSF81653">
    <property type="entry name" value="Calcium ATPase, transduction domain A"/>
    <property type="match status" value="1"/>
</dbReference>
<keyword evidence="9" id="KW-0187">Copper transport</keyword>
<dbReference type="InterPro" id="IPR023298">
    <property type="entry name" value="ATPase_P-typ_TM_dom_sf"/>
</dbReference>
<name>A0AAF0ISX7_9BASI</name>
<evidence type="ECO:0000313" key="20">
    <source>
        <dbReference type="EMBL" id="WFD04022.1"/>
    </source>
</evidence>
<dbReference type="SFLD" id="SFLDS00003">
    <property type="entry name" value="Haloacid_Dehalogenase"/>
    <property type="match status" value="1"/>
</dbReference>
<feature type="transmembrane region" description="Helical" evidence="18">
    <location>
        <begin position="855"/>
        <end position="878"/>
    </location>
</feature>
<dbReference type="InterPro" id="IPR023214">
    <property type="entry name" value="HAD_sf"/>
</dbReference>
<comment type="subcellular location">
    <subcellularLocation>
        <location evidence="1">Endomembrane system</location>
        <topology evidence="1">Multi-pass membrane protein</topology>
    </subcellularLocation>
    <subcellularLocation>
        <location evidence="18">Membrane</location>
    </subcellularLocation>
</comment>
<evidence type="ECO:0000256" key="15">
    <source>
        <dbReference type="ARBA" id="ARBA00023065"/>
    </source>
</evidence>
<dbReference type="EC" id="7.2.2.8" evidence="3"/>
<evidence type="ECO:0000256" key="7">
    <source>
        <dbReference type="ARBA" id="ARBA00022737"/>
    </source>
</evidence>
<evidence type="ECO:0000256" key="4">
    <source>
        <dbReference type="ARBA" id="ARBA00022448"/>
    </source>
</evidence>
<evidence type="ECO:0000256" key="16">
    <source>
        <dbReference type="ARBA" id="ARBA00023136"/>
    </source>
</evidence>
<evidence type="ECO:0000256" key="2">
    <source>
        <dbReference type="ARBA" id="ARBA00006024"/>
    </source>
</evidence>
<dbReference type="SFLD" id="SFLDF00027">
    <property type="entry name" value="p-type_atpase"/>
    <property type="match status" value="1"/>
</dbReference>
<evidence type="ECO:0000256" key="10">
    <source>
        <dbReference type="ARBA" id="ARBA00022840"/>
    </source>
</evidence>
<evidence type="ECO:0000256" key="9">
    <source>
        <dbReference type="ARBA" id="ARBA00022796"/>
    </source>
</evidence>
<dbReference type="GO" id="GO:0016887">
    <property type="term" value="F:ATP hydrolysis activity"/>
    <property type="evidence" value="ECO:0007669"/>
    <property type="project" value="InterPro"/>
</dbReference>
<dbReference type="SUPFAM" id="SSF81665">
    <property type="entry name" value="Calcium ATPase, transmembrane domain M"/>
    <property type="match status" value="1"/>
</dbReference>
<keyword evidence="15" id="KW-0406">Ion transport</keyword>
<dbReference type="InterPro" id="IPR018303">
    <property type="entry name" value="ATPase_P-typ_P_site"/>
</dbReference>
<evidence type="ECO:0000256" key="17">
    <source>
        <dbReference type="ARBA" id="ARBA00080126"/>
    </source>
</evidence>
<feature type="transmembrane region" description="Helical" evidence="18">
    <location>
        <begin position="288"/>
        <end position="305"/>
    </location>
</feature>
<sequence length="952" mass="102357">MADALDGVAPKRLTSQFKVKGMTCGACVASIETMLGQQKGIHSVNVALLAERAVVEYDPDAGWTPEKIVEEIDDIGFEAELVEEKSDEQVTISVFGMTCASCTSSVEQALLRTPGVLSASVSLTLQQAVVQFDKSKTSVRNIVQEIEDTGFDAILADQRDTSQINSLTRVQEVLEWKQAFLFSLSFAIPVFLLSMVLPHIGFCRAILQWQPISGLYLQDVLCLLLTLPVQFGVGKRFFTPAWKAFKHRNATMDTLVILGTSAAWAFSVLAMLVALVCWGDACGRPTTFFDTTTMLITFVSLGRYLENSAKGKTSESLTRLMRLAPNKATIYTDDGGTREVPAELLQSGDVVRVVPGEKIAADGIVKNGWSAVDESMITGEPLPVDKKENSQVIGGTVNGSGSFDFVVTRAGKDTSLSQIVKLVQDAQVSKAPIQDYADKIAGVFVPCILVLSLVTFVLWFFVSHFLPTTWQPPLFHKHGVNKVMECFKLCISVIVVACPCALGLSTPTAMMVGTGVGAAHGILIKGGGSLEAACSIAHVVFDKTGTLTRGALRVQGSFWLREGHGDTQLDAPSVAQLTQRAVLAMITAAEQKSEHVLARALVQHGTQLVGTALPSVFQFEAMHGAGIDASVADDEGRAHRVLVGNAELLGGREQLRSALMNTSDGAALLRFVHEHEQDGCTVVYASIDGDVACAFALADTLKPEARQAIEMLHDMDISCSIMTGDTAGTARAVASMVGVPSDQVFAELSPNGKMVLLERQGMSLRSKERTTSPMRQLLSRFALFAPAPHNGLAMVGDGVNDSPALARADVGMALCSGSDIAIAAASIVLMRDDLLDVPVSLMLCRRIFLQIRLNFVWASMYNLIMVPLAMGCLLPWNFYMHPMMAGAAMACSSISVVLSSLSLKRWQRPTSVPLVPQHSVAYAALDTLKNAVYSLLPRSQRSAPEYTALEMA</sequence>
<dbReference type="SFLD" id="SFLDG00002">
    <property type="entry name" value="C1.7:_P-type_atpase_like"/>
    <property type="match status" value="1"/>
</dbReference>
<dbReference type="Pfam" id="PF00403">
    <property type="entry name" value="HMA"/>
    <property type="match status" value="2"/>
</dbReference>
<feature type="domain" description="HMA" evidence="19">
    <location>
        <begin position="13"/>
        <end position="80"/>
    </location>
</feature>
<dbReference type="InterPro" id="IPR006122">
    <property type="entry name" value="HMA_Cu_ion-bd"/>
</dbReference>
<keyword evidence="8 18" id="KW-0547">Nucleotide-binding</keyword>
<evidence type="ECO:0000256" key="14">
    <source>
        <dbReference type="ARBA" id="ARBA00023008"/>
    </source>
</evidence>
<dbReference type="SUPFAM" id="SSF81660">
    <property type="entry name" value="Metal cation-transporting ATPase, ATP-binding domain N"/>
    <property type="match status" value="1"/>
</dbReference>
<dbReference type="GO" id="GO:0055070">
    <property type="term" value="P:copper ion homeostasis"/>
    <property type="evidence" value="ECO:0007669"/>
    <property type="project" value="TreeGrafter"/>
</dbReference>
<dbReference type="Gene3D" id="3.40.1110.10">
    <property type="entry name" value="Calcium-transporting ATPase, cytoplasmic domain N"/>
    <property type="match status" value="1"/>
</dbReference>
<keyword evidence="16 18" id="KW-0472">Membrane</keyword>
<accession>A0AAF0ISX7</accession>
<dbReference type="InterPro" id="IPR044492">
    <property type="entry name" value="P_typ_ATPase_HD_dom"/>
</dbReference>
<evidence type="ECO:0000256" key="12">
    <source>
        <dbReference type="ARBA" id="ARBA00022967"/>
    </source>
</evidence>
<keyword evidence="10 18" id="KW-0067">ATP-binding</keyword>
<dbReference type="EMBL" id="CP119939">
    <property type="protein sequence ID" value="WFD04022.1"/>
    <property type="molecule type" value="Genomic_DNA"/>
</dbReference>
<evidence type="ECO:0000259" key="19">
    <source>
        <dbReference type="PROSITE" id="PS50846"/>
    </source>
</evidence>
<comment type="similarity">
    <text evidence="2 18">Belongs to the cation transport ATPase (P-type) (TC 3.A.3) family. Type IB subfamily.</text>
</comment>
<dbReference type="InterPro" id="IPR027256">
    <property type="entry name" value="P-typ_ATPase_IB"/>
</dbReference>
<dbReference type="GO" id="GO:0140581">
    <property type="term" value="F:P-type monovalent copper transporter activity"/>
    <property type="evidence" value="ECO:0007669"/>
    <property type="project" value="UniProtKB-EC"/>
</dbReference>
<dbReference type="Gene3D" id="2.70.150.10">
    <property type="entry name" value="Calcium-transporting ATPase, cytoplasmic transduction domain A"/>
    <property type="match status" value="1"/>
</dbReference>
<keyword evidence="11" id="KW-0460">Magnesium</keyword>
<dbReference type="FunFam" id="2.70.150.10:FF:000002">
    <property type="entry name" value="Copper-transporting ATPase 1, putative"/>
    <property type="match status" value="1"/>
</dbReference>